<dbReference type="KEGG" id="osu:NT6N_06470"/>
<reference evidence="2" key="1">
    <citation type="submission" date="2024-07" db="EMBL/GenBank/DDBJ databases">
        <title>Complete genome sequence of Verrucomicrobiaceae bacterium NT6N.</title>
        <authorList>
            <person name="Huang C."/>
            <person name="Takami H."/>
            <person name="Hamasaki K."/>
        </authorList>
    </citation>
    <scope>NUCLEOTIDE SEQUENCE</scope>
    <source>
        <strain evidence="2">NT6N</strain>
    </source>
</reference>
<accession>A0AAT9FI14</accession>
<feature type="transmembrane region" description="Helical" evidence="1">
    <location>
        <begin position="48"/>
        <end position="68"/>
    </location>
</feature>
<proteinExistence type="predicted"/>
<feature type="transmembrane region" description="Helical" evidence="1">
    <location>
        <begin position="166"/>
        <end position="193"/>
    </location>
</feature>
<gene>
    <name evidence="2" type="ORF">NT6N_06470</name>
</gene>
<feature type="transmembrane region" description="Helical" evidence="1">
    <location>
        <begin position="213"/>
        <end position="234"/>
    </location>
</feature>
<sequence length="252" mass="28227">MSNKQQENPLSNIMWNVLIPVVALSFLSKGDNDPLTQASGEKLWHIGPMWGMILAVSLPLVYGIHHLIKTKKPNFFSILGVISILLTGGIAIMAFRDNGSVDEQAPFWFALKEAAIPLVFGVTILLSHWTKTPLVRVFLYNPDFFNIPAIEKRVQENSMTEKYKKLIFSGTLLLSGSFFLSMIMNYFLAIYLLVGNTDSQAQFNEAVGKLTGWGFAVIGVPMLVILMITMWRFVSGLRNLTGMDNEEILLPR</sequence>
<evidence type="ECO:0000313" key="2">
    <source>
        <dbReference type="EMBL" id="BDS05607.1"/>
    </source>
</evidence>
<feature type="transmembrane region" description="Helical" evidence="1">
    <location>
        <begin position="12"/>
        <end position="28"/>
    </location>
</feature>
<evidence type="ECO:0000256" key="1">
    <source>
        <dbReference type="SAM" id="Phobius"/>
    </source>
</evidence>
<name>A0AAT9FI14_9BACT</name>
<feature type="transmembrane region" description="Helical" evidence="1">
    <location>
        <begin position="75"/>
        <end position="95"/>
    </location>
</feature>
<dbReference type="NCBIfam" id="NF041646">
    <property type="entry name" value="VC0807_fam"/>
    <property type="match status" value="1"/>
</dbReference>
<feature type="transmembrane region" description="Helical" evidence="1">
    <location>
        <begin position="107"/>
        <end position="126"/>
    </location>
</feature>
<keyword evidence="1" id="KW-1133">Transmembrane helix</keyword>
<protein>
    <recommendedName>
        <fullName evidence="3">MFS transporter</fullName>
    </recommendedName>
</protein>
<keyword evidence="1" id="KW-0472">Membrane</keyword>
<organism evidence="2">
    <name type="scientific">Oceaniferula spumae</name>
    <dbReference type="NCBI Taxonomy" id="2979115"/>
    <lineage>
        <taxon>Bacteria</taxon>
        <taxon>Pseudomonadati</taxon>
        <taxon>Verrucomicrobiota</taxon>
        <taxon>Verrucomicrobiia</taxon>
        <taxon>Verrucomicrobiales</taxon>
        <taxon>Verrucomicrobiaceae</taxon>
        <taxon>Oceaniferula</taxon>
    </lineage>
</organism>
<keyword evidence="1" id="KW-0812">Transmembrane</keyword>
<dbReference type="EMBL" id="AP026866">
    <property type="protein sequence ID" value="BDS05607.1"/>
    <property type="molecule type" value="Genomic_DNA"/>
</dbReference>
<evidence type="ECO:0008006" key="3">
    <source>
        <dbReference type="Google" id="ProtNLM"/>
    </source>
</evidence>
<dbReference type="AlphaFoldDB" id="A0AAT9FI14"/>